<feature type="transmembrane region" description="Helical" evidence="6">
    <location>
        <begin position="95"/>
        <end position="117"/>
    </location>
</feature>
<sequence length="291" mass="31866">MSVKKIGVLATLGASIAWAFEPIFAKLSYVNADFLKTSAIRAIFVTLIALIYALITNKGSLKVNKKQLSILVYIAFAGTLFADLMYLFALTKIPVVNAVLIGHMQPIFIVLIGFFFLKEDKLTRFDYAGIAFMISAGILVTTKTLKNLSTLRLGTIYDLFALSATIAWATAGVAARKYLTKMNAGVVTFYRFLIASIVFLIYLISTSSVVISNIYQILTGIVVGAGYILYYEGLKRIKAAQSSALELAAPFFAALLGFFVLGELITVMQILGIFLLFVGVFFLSAREKTYP</sequence>
<accession>A0A7V0N093</accession>
<comment type="similarity">
    <text evidence="2">Belongs to the EamA transporter family.</text>
</comment>
<dbReference type="InterPro" id="IPR037185">
    <property type="entry name" value="EmrE-like"/>
</dbReference>
<feature type="transmembrane region" description="Helical" evidence="6">
    <location>
        <begin position="68"/>
        <end position="89"/>
    </location>
</feature>
<dbReference type="PANTHER" id="PTHR32322:SF2">
    <property type="entry name" value="EAMA DOMAIN-CONTAINING PROTEIN"/>
    <property type="match status" value="1"/>
</dbReference>
<organism evidence="8">
    <name type="scientific">Aerophobetes bacterium</name>
    <dbReference type="NCBI Taxonomy" id="2030807"/>
    <lineage>
        <taxon>Bacteria</taxon>
        <taxon>Candidatus Aerophobota</taxon>
    </lineage>
</organism>
<dbReference type="EMBL" id="DRBC01000099">
    <property type="protein sequence ID" value="HDN84443.1"/>
    <property type="molecule type" value="Genomic_DNA"/>
</dbReference>
<feature type="transmembrane region" description="Helical" evidence="6">
    <location>
        <begin position="154"/>
        <end position="175"/>
    </location>
</feature>
<evidence type="ECO:0000256" key="4">
    <source>
        <dbReference type="ARBA" id="ARBA00022989"/>
    </source>
</evidence>
<feature type="transmembrane region" description="Helical" evidence="6">
    <location>
        <begin position="210"/>
        <end position="231"/>
    </location>
</feature>
<dbReference type="InterPro" id="IPR000620">
    <property type="entry name" value="EamA_dom"/>
</dbReference>
<comment type="subcellular location">
    <subcellularLocation>
        <location evidence="1">Membrane</location>
        <topology evidence="1">Multi-pass membrane protein</topology>
    </subcellularLocation>
</comment>
<proteinExistence type="inferred from homology"/>
<gene>
    <name evidence="8" type="ORF">ENG47_01640</name>
</gene>
<feature type="transmembrane region" description="Helical" evidence="6">
    <location>
        <begin position="267"/>
        <end position="285"/>
    </location>
</feature>
<dbReference type="AlphaFoldDB" id="A0A7V0N093"/>
<feature type="transmembrane region" description="Helical" evidence="6">
    <location>
        <begin position="38"/>
        <end position="56"/>
    </location>
</feature>
<evidence type="ECO:0000256" key="3">
    <source>
        <dbReference type="ARBA" id="ARBA00022692"/>
    </source>
</evidence>
<keyword evidence="3 6" id="KW-0812">Transmembrane</keyword>
<evidence type="ECO:0000256" key="2">
    <source>
        <dbReference type="ARBA" id="ARBA00007362"/>
    </source>
</evidence>
<feature type="transmembrane region" description="Helical" evidence="6">
    <location>
        <begin position="187"/>
        <end position="204"/>
    </location>
</feature>
<evidence type="ECO:0000256" key="6">
    <source>
        <dbReference type="SAM" id="Phobius"/>
    </source>
</evidence>
<evidence type="ECO:0000313" key="8">
    <source>
        <dbReference type="EMBL" id="HDN84443.1"/>
    </source>
</evidence>
<evidence type="ECO:0000256" key="1">
    <source>
        <dbReference type="ARBA" id="ARBA00004141"/>
    </source>
</evidence>
<keyword evidence="5 6" id="KW-0472">Membrane</keyword>
<reference evidence="8" key="1">
    <citation type="journal article" date="2020" name="mSystems">
        <title>Genome- and Community-Level Interaction Insights into Carbon Utilization and Element Cycling Functions of Hydrothermarchaeota in Hydrothermal Sediment.</title>
        <authorList>
            <person name="Zhou Z."/>
            <person name="Liu Y."/>
            <person name="Xu W."/>
            <person name="Pan J."/>
            <person name="Luo Z.H."/>
            <person name="Li M."/>
        </authorList>
    </citation>
    <scope>NUCLEOTIDE SEQUENCE [LARGE SCALE GENOMIC DNA]</scope>
    <source>
        <strain evidence="8">HyVt-219</strain>
    </source>
</reference>
<dbReference type="InterPro" id="IPR050638">
    <property type="entry name" value="AA-Vitamin_Transporters"/>
</dbReference>
<keyword evidence="4 6" id="KW-1133">Transmembrane helix</keyword>
<dbReference type="PANTHER" id="PTHR32322">
    <property type="entry name" value="INNER MEMBRANE TRANSPORTER"/>
    <property type="match status" value="1"/>
</dbReference>
<feature type="transmembrane region" description="Helical" evidence="6">
    <location>
        <begin position="243"/>
        <end position="261"/>
    </location>
</feature>
<dbReference type="GO" id="GO:0016020">
    <property type="term" value="C:membrane"/>
    <property type="evidence" value="ECO:0007669"/>
    <property type="project" value="UniProtKB-SubCell"/>
</dbReference>
<comment type="caution">
    <text evidence="8">The sequence shown here is derived from an EMBL/GenBank/DDBJ whole genome shotgun (WGS) entry which is preliminary data.</text>
</comment>
<evidence type="ECO:0000256" key="5">
    <source>
        <dbReference type="ARBA" id="ARBA00023136"/>
    </source>
</evidence>
<feature type="transmembrane region" description="Helical" evidence="6">
    <location>
        <begin position="124"/>
        <end position="142"/>
    </location>
</feature>
<protein>
    <submittedName>
        <fullName evidence="8">DMT family transporter</fullName>
    </submittedName>
</protein>
<name>A0A7V0N093_UNCAE</name>
<dbReference type="Proteomes" id="UP000885660">
    <property type="component" value="Unassembled WGS sequence"/>
</dbReference>
<dbReference type="SUPFAM" id="SSF103481">
    <property type="entry name" value="Multidrug resistance efflux transporter EmrE"/>
    <property type="match status" value="2"/>
</dbReference>
<dbReference type="Pfam" id="PF00892">
    <property type="entry name" value="EamA"/>
    <property type="match status" value="2"/>
</dbReference>
<evidence type="ECO:0000259" key="7">
    <source>
        <dbReference type="Pfam" id="PF00892"/>
    </source>
</evidence>
<feature type="domain" description="EamA" evidence="7">
    <location>
        <begin position="6"/>
        <end position="141"/>
    </location>
</feature>
<feature type="domain" description="EamA" evidence="7">
    <location>
        <begin position="156"/>
        <end position="284"/>
    </location>
</feature>